<reference evidence="2" key="1">
    <citation type="submission" date="2016-06" db="EMBL/GenBank/DDBJ databases">
        <authorList>
            <person name="Cuomo C."/>
            <person name="Litvintseva A."/>
            <person name="Heitman J."/>
            <person name="Chen Y."/>
            <person name="Sun S."/>
            <person name="Springer D."/>
            <person name="Dromer F."/>
            <person name="Young S."/>
            <person name="Zeng Q."/>
            <person name="Chapman S."/>
            <person name="Gujja S."/>
            <person name="Saif S."/>
            <person name="Birren B."/>
        </authorList>
    </citation>
    <scope>NUCLEOTIDE SEQUENCE</scope>
    <source>
        <strain evidence="2">CBS 7841</strain>
    </source>
</reference>
<dbReference type="PROSITE" id="PS50181">
    <property type="entry name" value="FBOX"/>
    <property type="match status" value="1"/>
</dbReference>
<evidence type="ECO:0000259" key="1">
    <source>
        <dbReference type="PROSITE" id="PS50181"/>
    </source>
</evidence>
<feature type="domain" description="F-box" evidence="1">
    <location>
        <begin position="11"/>
        <end position="59"/>
    </location>
</feature>
<dbReference type="EMBL" id="CP143786">
    <property type="protein sequence ID" value="WVN87206.1"/>
    <property type="molecule type" value="Genomic_DNA"/>
</dbReference>
<proteinExistence type="predicted"/>
<sequence>MSQLSTDYHTTDPLQALGPSVLLQVFHNLPLQDLCRCSLVSPAWKLLIDWYSTSIFRGLAERIGISEKRLKGLKSIEAGSLISACFDLCHADPRILSRDSGFRIDWRGVCEDTIVTRKNWRSGRARNGWLTPDRNTIWRIKVDPEEQVLYSVSRVDGIQSSSVNPAADQSLLFEYIDAAPYSHMEFTSGYIIFNVGLINSYEVHLTPPAVQRLTPNQRRALPLADESEMYGSGYSHTLGIRWERKALSDDIPPRGHLTYYKTIRPPTDCWAFRARVDRECQEEERPVVGLAGEQAIYIYGLADGGLESIPIRSPLLRSGINYIEFDDDHVFICGRHSVHIYSRKTKQLVLTLPSVSPVDATVNIHTAYCSSFPKEPINVILPTFEGAARVAKVNLKGSCSSKEHFRSQQMTLSRSVLSDRRGFTACHYTSNDLFCAHHGGTLWVLRDYQLVLALESEEKRQTALSKNLLPIMFGNSINQLYTNEERVVFNTNSQLFILDTSALPRPPYDRPFTSSSSDSYPPIPLLSLLDVHPKGLKQSSCLQMDGAKIYLVYWALGENDAGGVVDENGEAHLPPEETIVEFAWLIAQE</sequence>
<dbReference type="RefSeq" id="XP_066067906.1">
    <property type="nucleotide sequence ID" value="XM_066211809.1"/>
</dbReference>
<dbReference type="InterPro" id="IPR036047">
    <property type="entry name" value="F-box-like_dom_sf"/>
</dbReference>
<organism evidence="2 3">
    <name type="scientific">Cryptococcus depauperatus CBS 7841</name>
    <dbReference type="NCBI Taxonomy" id="1295531"/>
    <lineage>
        <taxon>Eukaryota</taxon>
        <taxon>Fungi</taxon>
        <taxon>Dikarya</taxon>
        <taxon>Basidiomycota</taxon>
        <taxon>Agaricomycotina</taxon>
        <taxon>Tremellomycetes</taxon>
        <taxon>Tremellales</taxon>
        <taxon>Cryptococcaceae</taxon>
        <taxon>Cryptococcus</taxon>
    </lineage>
</organism>
<dbReference type="KEGG" id="cdep:91086595"/>
<dbReference type="Pfam" id="PF12937">
    <property type="entry name" value="F-box-like"/>
    <property type="match status" value="1"/>
</dbReference>
<dbReference type="CDD" id="cd09917">
    <property type="entry name" value="F-box_SF"/>
    <property type="match status" value="1"/>
</dbReference>
<name>A0AAJ8JRV1_9TREE</name>
<dbReference type="InterPro" id="IPR001810">
    <property type="entry name" value="F-box_dom"/>
</dbReference>
<evidence type="ECO:0000313" key="3">
    <source>
        <dbReference type="Proteomes" id="UP000094043"/>
    </source>
</evidence>
<gene>
    <name evidence="2" type="ORF">L203_102383</name>
</gene>
<evidence type="ECO:0000313" key="2">
    <source>
        <dbReference type="EMBL" id="WVN87206.1"/>
    </source>
</evidence>
<dbReference type="SUPFAM" id="SSF81383">
    <property type="entry name" value="F-box domain"/>
    <property type="match status" value="1"/>
</dbReference>
<dbReference type="Proteomes" id="UP000094043">
    <property type="component" value="Chromosome 3"/>
</dbReference>
<accession>A0AAJ8JRV1</accession>
<keyword evidence="3" id="KW-1185">Reference proteome</keyword>
<dbReference type="SUPFAM" id="SSF69322">
    <property type="entry name" value="Tricorn protease domain 2"/>
    <property type="match status" value="1"/>
</dbReference>
<protein>
    <recommendedName>
        <fullName evidence="1">F-box domain-containing protein</fullName>
    </recommendedName>
</protein>
<dbReference type="Gene3D" id="1.20.1280.50">
    <property type="match status" value="1"/>
</dbReference>
<reference evidence="2" key="2">
    <citation type="journal article" date="2022" name="Elife">
        <title>Obligate sexual reproduction of a homothallic fungus closely related to the Cryptococcus pathogenic species complex.</title>
        <authorList>
            <person name="Passer A.R."/>
            <person name="Clancey S.A."/>
            <person name="Shea T."/>
            <person name="David-Palma M."/>
            <person name="Averette A.F."/>
            <person name="Boekhout T."/>
            <person name="Porcel B.M."/>
            <person name="Nowrousian M."/>
            <person name="Cuomo C.A."/>
            <person name="Sun S."/>
            <person name="Heitman J."/>
            <person name="Coelho M.A."/>
        </authorList>
    </citation>
    <scope>NUCLEOTIDE SEQUENCE</scope>
    <source>
        <strain evidence="2">CBS 7841</strain>
    </source>
</reference>
<reference evidence="2" key="3">
    <citation type="submission" date="2024-01" db="EMBL/GenBank/DDBJ databases">
        <authorList>
            <person name="Coelho M.A."/>
            <person name="David-Palma M."/>
            <person name="Shea T."/>
            <person name="Sun S."/>
            <person name="Cuomo C.A."/>
            <person name="Heitman J."/>
        </authorList>
    </citation>
    <scope>NUCLEOTIDE SEQUENCE</scope>
    <source>
        <strain evidence="2">CBS 7841</strain>
    </source>
</reference>
<dbReference type="GeneID" id="91086595"/>
<dbReference type="AlphaFoldDB" id="A0AAJ8JRV1"/>